<evidence type="ECO:0000313" key="2">
    <source>
        <dbReference type="EMBL" id="KAK9393488.1"/>
    </source>
</evidence>
<feature type="compositionally biased region" description="Polar residues" evidence="1">
    <location>
        <begin position="381"/>
        <end position="390"/>
    </location>
</feature>
<feature type="compositionally biased region" description="Polar residues" evidence="1">
    <location>
        <begin position="409"/>
        <end position="426"/>
    </location>
</feature>
<feature type="compositionally biased region" description="Basic and acidic residues" evidence="1">
    <location>
        <begin position="26"/>
        <end position="44"/>
    </location>
</feature>
<feature type="region of interest" description="Disordered" evidence="1">
    <location>
        <begin position="1"/>
        <end position="130"/>
    </location>
</feature>
<gene>
    <name evidence="2" type="ORF">NXF25_015940</name>
</gene>
<feature type="compositionally biased region" description="Basic and acidic residues" evidence="1">
    <location>
        <begin position="427"/>
        <end position="436"/>
    </location>
</feature>
<feature type="compositionally biased region" description="Polar residues" evidence="1">
    <location>
        <begin position="93"/>
        <end position="122"/>
    </location>
</feature>
<dbReference type="PANTHER" id="PTHR15468">
    <property type="entry name" value="ZNF185"/>
    <property type="match status" value="1"/>
</dbReference>
<dbReference type="PANTHER" id="PTHR15468:SF2">
    <property type="entry name" value="ZINC FINGER PROTEIN 185"/>
    <property type="match status" value="1"/>
</dbReference>
<evidence type="ECO:0000256" key="1">
    <source>
        <dbReference type="SAM" id="MobiDB-lite"/>
    </source>
</evidence>
<accession>A0AAW1AUP5</accession>
<name>A0AAW1AUP5_CROAD</name>
<evidence type="ECO:0000313" key="3">
    <source>
        <dbReference type="Proteomes" id="UP001474421"/>
    </source>
</evidence>
<keyword evidence="3" id="KW-1185">Reference proteome</keyword>
<feature type="compositionally biased region" description="Polar residues" evidence="1">
    <location>
        <begin position="45"/>
        <end position="80"/>
    </location>
</feature>
<feature type="compositionally biased region" description="Basic and acidic residues" evidence="1">
    <location>
        <begin position="298"/>
        <end position="351"/>
    </location>
</feature>
<dbReference type="AlphaFoldDB" id="A0AAW1AUP5"/>
<sequence>MKDGTILPSEEDRKRIITQMKVRTTLKGDKSWIHHRSDSEEKQNHSPLTPCTAPSSHREPQSPSAHKNLSPNSSTVTSSGYLIRGVFTKTIDKSSPSKPASNGTQKSIKSPNQTSPSTQGPKMSTEDYKKLAPYNIKLELSHPGDGQCFVSPEEQKKRTEAASSVLRRTAGRERSYVLSAAKKTGGSPTQEVPAFVAKKIDVPDDFGPRSRSHTVPASAWFNGRGKSTNGERRTSESPQSASIRSSVDTSSRTNVASKPNHETLFNCSTSVERSNKSDEKYEMSSGHDSVPRIPTSPKRSEKNELQSHTFFDKSALELKHEDSNGERKPKDPDSKAAELCHHQPTTEKENTEVSPGMGYRTSTHLDNSEAADSKRSELQLEGNNLSTTGVQCELLSTPMREESDVEASRGSSFATESRITSPQNQYRDQRSDKDSDSVTYYPFRDAGTNVPKSHRVPFYKDICDTETGRTLTDSEAKDLPASFEQKNFSNYESDPSASGKGLLFVKESIKSMELSSSPRHNSRSLVDLSELENPSYSSSSTPSKRSLEDICTCSATNTASNAESATSQWETSWIKSSFIGILSTVISAMRSSFRFQGLDQPVQRDACLHPLSAAANRGEEGAGQGAAAATTEVAGTARARGGGGGGSSMQLLMPWAVRSSSETREALLLWLCLTDVRQNSSGVP</sequence>
<feature type="region of interest" description="Disordered" evidence="1">
    <location>
        <begin position="202"/>
        <end position="447"/>
    </location>
</feature>
<feature type="compositionally biased region" description="Polar residues" evidence="1">
    <location>
        <begin position="236"/>
        <end position="272"/>
    </location>
</feature>
<protein>
    <submittedName>
        <fullName evidence="2">Zinc finger protein</fullName>
    </submittedName>
</protein>
<dbReference type="Proteomes" id="UP001474421">
    <property type="component" value="Unassembled WGS sequence"/>
</dbReference>
<dbReference type="InterPro" id="IPR052621">
    <property type="entry name" value="Cell_Prolif/Cornif_Regul"/>
</dbReference>
<comment type="caution">
    <text evidence="2">The sequence shown here is derived from an EMBL/GenBank/DDBJ whole genome shotgun (WGS) entry which is preliminary data.</text>
</comment>
<proteinExistence type="predicted"/>
<feature type="region of interest" description="Disordered" evidence="1">
    <location>
        <begin position="143"/>
        <end position="173"/>
    </location>
</feature>
<organism evidence="2 3">
    <name type="scientific">Crotalus adamanteus</name>
    <name type="common">Eastern diamondback rattlesnake</name>
    <dbReference type="NCBI Taxonomy" id="8729"/>
    <lineage>
        <taxon>Eukaryota</taxon>
        <taxon>Metazoa</taxon>
        <taxon>Chordata</taxon>
        <taxon>Craniata</taxon>
        <taxon>Vertebrata</taxon>
        <taxon>Euteleostomi</taxon>
        <taxon>Lepidosauria</taxon>
        <taxon>Squamata</taxon>
        <taxon>Bifurcata</taxon>
        <taxon>Unidentata</taxon>
        <taxon>Episquamata</taxon>
        <taxon>Toxicofera</taxon>
        <taxon>Serpentes</taxon>
        <taxon>Colubroidea</taxon>
        <taxon>Viperidae</taxon>
        <taxon>Crotalinae</taxon>
        <taxon>Crotalus</taxon>
    </lineage>
</organism>
<dbReference type="EMBL" id="JAOTOJ010000013">
    <property type="protein sequence ID" value="KAK9393488.1"/>
    <property type="molecule type" value="Genomic_DNA"/>
</dbReference>
<feature type="compositionally biased region" description="Basic and acidic residues" evidence="1">
    <location>
        <begin position="273"/>
        <end position="282"/>
    </location>
</feature>
<feature type="region of interest" description="Disordered" evidence="1">
    <location>
        <begin position="515"/>
        <end position="545"/>
    </location>
</feature>
<feature type="compositionally biased region" description="Low complexity" evidence="1">
    <location>
        <begin position="531"/>
        <end position="544"/>
    </location>
</feature>
<reference evidence="2 3" key="1">
    <citation type="journal article" date="2024" name="Proc. Natl. Acad. Sci. U.S.A.">
        <title>The genetic regulatory architecture and epigenomic basis for age-related changes in rattlesnake venom.</title>
        <authorList>
            <person name="Hogan M.P."/>
            <person name="Holding M.L."/>
            <person name="Nystrom G.S."/>
            <person name="Colston T.J."/>
            <person name="Bartlett D.A."/>
            <person name="Mason A.J."/>
            <person name="Ellsworth S.A."/>
            <person name="Rautsaw R.M."/>
            <person name="Lawrence K.C."/>
            <person name="Strickland J.L."/>
            <person name="He B."/>
            <person name="Fraser P."/>
            <person name="Margres M.J."/>
            <person name="Gilbert D.M."/>
            <person name="Gibbs H.L."/>
            <person name="Parkinson C.L."/>
            <person name="Rokyta D.R."/>
        </authorList>
    </citation>
    <scope>NUCLEOTIDE SEQUENCE [LARGE SCALE GENOMIC DNA]</scope>
    <source>
        <strain evidence="2">DRR0105</strain>
    </source>
</reference>